<evidence type="ECO:0000259" key="3">
    <source>
        <dbReference type="Pfam" id="PF00733"/>
    </source>
</evidence>
<sequence length="259" mass="28452">MNREKPGLGACFRKAVASECNGIGKAAVMFSGGIDSALMARAVSLEIPKTALFAAGFSKSPARKSAGQAARQLRLPLKTTLLSEKALEKEIPKIKKTINSSSQMQLEIALPLYFALKAARSAKFGHVFTGMGADELFLGYDYFRRAFNGKNASEIRALQLEKLALFWENDFKRDSALAESLSLELHAPFLFPAFMKKALALPVKQNLHSSTDLLRKHALRSLALQFGIPKEIAFRRKKAIQYDSGASKAVKLIMKQCKG</sequence>
<dbReference type="GO" id="GO:0005524">
    <property type="term" value="F:ATP binding"/>
    <property type="evidence" value="ECO:0007669"/>
    <property type="project" value="UniProtKB-KW"/>
</dbReference>
<evidence type="ECO:0000313" key="5">
    <source>
        <dbReference type="Proteomes" id="UP000809243"/>
    </source>
</evidence>
<dbReference type="PANTHER" id="PTHR11772:SF2">
    <property type="entry name" value="ASPARAGINE SYNTHETASE [GLUTAMINE-HYDROLYZING]"/>
    <property type="match status" value="1"/>
</dbReference>
<dbReference type="AlphaFoldDB" id="A0A938YX85"/>
<accession>A0A938YX85</accession>
<dbReference type="Proteomes" id="UP000809243">
    <property type="component" value="Unassembled WGS sequence"/>
</dbReference>
<proteinExistence type="predicted"/>
<keyword evidence="1" id="KW-0547">Nucleotide-binding</keyword>
<evidence type="ECO:0000256" key="1">
    <source>
        <dbReference type="ARBA" id="ARBA00022741"/>
    </source>
</evidence>
<dbReference type="GO" id="GO:0005829">
    <property type="term" value="C:cytosol"/>
    <property type="evidence" value="ECO:0007669"/>
    <property type="project" value="TreeGrafter"/>
</dbReference>
<keyword evidence="2" id="KW-0067">ATP-binding</keyword>
<dbReference type="GO" id="GO:0004066">
    <property type="term" value="F:asparagine synthase (glutamine-hydrolyzing) activity"/>
    <property type="evidence" value="ECO:0007669"/>
    <property type="project" value="InterPro"/>
</dbReference>
<dbReference type="Pfam" id="PF00733">
    <property type="entry name" value="Asn_synthase"/>
    <property type="match status" value="1"/>
</dbReference>
<dbReference type="EMBL" id="JAFGDB010000058">
    <property type="protein sequence ID" value="MBN2067500.1"/>
    <property type="molecule type" value="Genomic_DNA"/>
</dbReference>
<gene>
    <name evidence="4" type="ORF">JW744_03460</name>
</gene>
<dbReference type="SUPFAM" id="SSF52402">
    <property type="entry name" value="Adenine nucleotide alpha hydrolases-like"/>
    <property type="match status" value="1"/>
</dbReference>
<dbReference type="InterPro" id="IPR014729">
    <property type="entry name" value="Rossmann-like_a/b/a_fold"/>
</dbReference>
<dbReference type="PANTHER" id="PTHR11772">
    <property type="entry name" value="ASPARAGINE SYNTHETASE"/>
    <property type="match status" value="1"/>
</dbReference>
<protein>
    <recommendedName>
        <fullName evidence="3">Asparagine synthetase domain-containing protein</fullName>
    </recommendedName>
</protein>
<evidence type="ECO:0000256" key="2">
    <source>
        <dbReference type="ARBA" id="ARBA00022840"/>
    </source>
</evidence>
<dbReference type="Gene3D" id="3.40.50.620">
    <property type="entry name" value="HUPs"/>
    <property type="match status" value="1"/>
</dbReference>
<comment type="caution">
    <text evidence="4">The sequence shown here is derived from an EMBL/GenBank/DDBJ whole genome shotgun (WGS) entry which is preliminary data.</text>
</comment>
<dbReference type="InterPro" id="IPR001962">
    <property type="entry name" value="Asn_synthase"/>
</dbReference>
<dbReference type="CDD" id="cd01991">
    <property type="entry name" value="Asn_synthase_B_C"/>
    <property type="match status" value="1"/>
</dbReference>
<name>A0A938YX85_9ARCH</name>
<reference evidence="4" key="1">
    <citation type="submission" date="2021-01" db="EMBL/GenBank/DDBJ databases">
        <title>Active Sulfur Cycling in an Early Earth Analoge.</title>
        <authorList>
            <person name="Hahn C.R."/>
            <person name="Youssef N.H."/>
            <person name="Elshahed M."/>
        </authorList>
    </citation>
    <scope>NUCLEOTIDE SEQUENCE</scope>
    <source>
        <strain evidence="4">Zod_Metabat.1151</strain>
    </source>
</reference>
<dbReference type="GO" id="GO:0006529">
    <property type="term" value="P:asparagine biosynthetic process"/>
    <property type="evidence" value="ECO:0007669"/>
    <property type="project" value="InterPro"/>
</dbReference>
<feature type="domain" description="Asparagine synthetase" evidence="3">
    <location>
        <begin position="11"/>
        <end position="156"/>
    </location>
</feature>
<organism evidence="4 5">
    <name type="scientific">Candidatus Iainarchaeum sp</name>
    <dbReference type="NCBI Taxonomy" id="3101447"/>
    <lineage>
        <taxon>Archaea</taxon>
        <taxon>Candidatus Iainarchaeota</taxon>
        <taxon>Candidatus Iainarchaeia</taxon>
        <taxon>Candidatus Iainarchaeales</taxon>
        <taxon>Candidatus Iainarchaeaceae</taxon>
        <taxon>Candidatus Iainarchaeum</taxon>
    </lineage>
</organism>
<evidence type="ECO:0000313" key="4">
    <source>
        <dbReference type="EMBL" id="MBN2067500.1"/>
    </source>
</evidence>
<dbReference type="InterPro" id="IPR050795">
    <property type="entry name" value="Asn_Synthetase"/>
</dbReference>